<dbReference type="GO" id="GO:0016740">
    <property type="term" value="F:transferase activity"/>
    <property type="evidence" value="ECO:0007669"/>
    <property type="project" value="UniProtKB-KW"/>
</dbReference>
<comment type="caution">
    <text evidence="2">The sequence shown here is derived from an EMBL/GenBank/DDBJ whole genome shotgun (WGS) entry which is preliminary data.</text>
</comment>
<organism evidence="2 3">
    <name type="scientific">Aureococcus anophagefferens</name>
    <name type="common">Harmful bloom alga</name>
    <dbReference type="NCBI Taxonomy" id="44056"/>
    <lineage>
        <taxon>Eukaryota</taxon>
        <taxon>Sar</taxon>
        <taxon>Stramenopiles</taxon>
        <taxon>Ochrophyta</taxon>
        <taxon>Pelagophyceae</taxon>
        <taxon>Pelagomonadales</taxon>
        <taxon>Pelagomonadaceae</taxon>
        <taxon>Aureococcus</taxon>
    </lineage>
</organism>
<feature type="repeat" description="ARM" evidence="1">
    <location>
        <begin position="66"/>
        <end position="108"/>
    </location>
</feature>
<dbReference type="PROSITE" id="PS50176">
    <property type="entry name" value="ARM_REPEAT"/>
    <property type="match status" value="1"/>
</dbReference>
<sequence>MAEIEGLVRALREGDDAAKAWAARALGDLAFAYANDANAAKAWAARALGDLAYANDANRVLIAEAGGVPPLVHLLRVGSAEVKSAAAMALANVALDANNQVLVVEAGGIAALVKVLRDGGPFAELQAAGALFCLARNNDANAVTIAVAVGFDALVELARGGRVTVNNRSVMRNAGVPAKRKAALVVAKLLRDRVPEFKSAPGDIKAAIASFL</sequence>
<protein>
    <submittedName>
        <fullName evidence="2">Ubiquitin-protein transferase</fullName>
    </submittedName>
</protein>
<dbReference type="Proteomes" id="UP001363151">
    <property type="component" value="Unassembled WGS sequence"/>
</dbReference>
<gene>
    <name evidence="2" type="ORF">SO694_00190015</name>
</gene>
<dbReference type="PANTHER" id="PTHR23315">
    <property type="entry name" value="U BOX DOMAIN-CONTAINING"/>
    <property type="match status" value="1"/>
</dbReference>
<dbReference type="EMBL" id="JBBJCI010000317">
    <property type="protein sequence ID" value="KAK7234621.1"/>
    <property type="molecule type" value="Genomic_DNA"/>
</dbReference>
<reference evidence="2 3" key="1">
    <citation type="submission" date="2024-03" db="EMBL/GenBank/DDBJ databases">
        <title>Aureococcus anophagefferens CCMP1851 and Kratosvirus quantuckense: Draft genome of a second virus-susceptible host strain in the model system.</title>
        <authorList>
            <person name="Chase E."/>
            <person name="Truchon A.R."/>
            <person name="Schepens W."/>
            <person name="Wilhelm S.W."/>
        </authorList>
    </citation>
    <scope>NUCLEOTIDE SEQUENCE [LARGE SCALE GENOMIC DNA]</scope>
    <source>
        <strain evidence="2 3">CCMP1851</strain>
    </source>
</reference>
<dbReference type="InterPro" id="IPR000225">
    <property type="entry name" value="Armadillo"/>
</dbReference>
<name>A0ABR1FP07_AURAN</name>
<evidence type="ECO:0000313" key="2">
    <source>
        <dbReference type="EMBL" id="KAK7234621.1"/>
    </source>
</evidence>
<dbReference type="SMART" id="SM00185">
    <property type="entry name" value="ARM"/>
    <property type="match status" value="2"/>
</dbReference>
<accession>A0ABR1FP07</accession>
<evidence type="ECO:0000313" key="3">
    <source>
        <dbReference type="Proteomes" id="UP001363151"/>
    </source>
</evidence>
<dbReference type="PANTHER" id="PTHR23315:SF7">
    <property type="entry name" value="U-BOX DOMAIN-CONTAINING PROTEIN 4"/>
    <property type="match status" value="1"/>
</dbReference>
<dbReference type="Gene3D" id="1.25.10.10">
    <property type="entry name" value="Leucine-rich Repeat Variant"/>
    <property type="match status" value="1"/>
</dbReference>
<dbReference type="InterPro" id="IPR016024">
    <property type="entry name" value="ARM-type_fold"/>
</dbReference>
<proteinExistence type="predicted"/>
<evidence type="ECO:0000256" key="1">
    <source>
        <dbReference type="PROSITE-ProRule" id="PRU00259"/>
    </source>
</evidence>
<keyword evidence="2" id="KW-0808">Transferase</keyword>
<dbReference type="InterPro" id="IPR011989">
    <property type="entry name" value="ARM-like"/>
</dbReference>
<dbReference type="SUPFAM" id="SSF48371">
    <property type="entry name" value="ARM repeat"/>
    <property type="match status" value="1"/>
</dbReference>
<dbReference type="Pfam" id="PF00514">
    <property type="entry name" value="Arm"/>
    <property type="match status" value="1"/>
</dbReference>
<keyword evidence="3" id="KW-1185">Reference proteome</keyword>